<gene>
    <name evidence="3" type="ORF">HMPREF2086_00312</name>
</gene>
<evidence type="ECO:0000313" key="3">
    <source>
        <dbReference type="EMBL" id="ETD24977.1"/>
    </source>
</evidence>
<dbReference type="HOGENOM" id="CLU_451119_0_0_7"/>
<dbReference type="EMBL" id="AZJI01000001">
    <property type="protein sequence ID" value="ETD24977.1"/>
    <property type="molecule type" value="Genomic_DNA"/>
</dbReference>
<dbReference type="STRING" id="1357400.HMPREF2086_00312"/>
<comment type="caution">
    <text evidence="3">The sequence shown here is derived from an EMBL/GenBank/DDBJ whole genome shotgun (WGS) entry which is preliminary data.</text>
</comment>
<evidence type="ECO:0000313" key="4">
    <source>
        <dbReference type="Proteomes" id="UP000018731"/>
    </source>
</evidence>
<organism evidence="3 4">
    <name type="scientific">Helicobacter macacae MIT 99-5501</name>
    <dbReference type="NCBI Taxonomy" id="1357400"/>
    <lineage>
        <taxon>Bacteria</taxon>
        <taxon>Pseudomonadati</taxon>
        <taxon>Campylobacterota</taxon>
        <taxon>Epsilonproteobacteria</taxon>
        <taxon>Campylobacterales</taxon>
        <taxon>Helicobacteraceae</taxon>
        <taxon>Helicobacter</taxon>
    </lineage>
</organism>
<keyword evidence="4" id="KW-1185">Reference proteome</keyword>
<proteinExistence type="predicted"/>
<reference evidence="3 4" key="1">
    <citation type="journal article" date="2014" name="Genome Announc.">
        <title>Draft genome sequences of six enterohepatic helicobacter species isolated from humans and one from rhesus macaques.</title>
        <authorList>
            <person name="Shen Z."/>
            <person name="Sheh A."/>
            <person name="Young S.K."/>
            <person name="Abouelliel A."/>
            <person name="Ward D.V."/>
            <person name="Earl A.M."/>
            <person name="Fox J.G."/>
        </authorList>
    </citation>
    <scope>NUCLEOTIDE SEQUENCE [LARGE SCALE GENOMIC DNA]</scope>
    <source>
        <strain evidence="3 4">MIT 99-5501</strain>
    </source>
</reference>
<dbReference type="Proteomes" id="UP000018731">
    <property type="component" value="Unassembled WGS sequence"/>
</dbReference>
<name>V8CD19_9HELI</name>
<sequence>MKITQQNRAKNSKTFKKIKNLAFKLACVGVFTQSALAIENLQALDENDKKAQESKKSKELGVCGKKSLLDEVRLNIKNNLLNLKMAHLLEKGSTPFPSVDSSGYEATIKRLRSINMGCDARSYAESAQCLYNKLKDEKLKADFGEFAKRLSKINMTFDAQAMSRGLCSIRGISVVFDGGDKASYDKVDVGYTPRAYNDKSVELISFSTSTQGTNINSKFAPFASIITDIENYYSGRGVMINNSLRGGCPNGSYTTTLNPKDKLSQVYSCAGGLFRSGITKEISKEKLKNKEEKDNIIISHYSSSGGALIVRKYAITKYIDEQRFNSIGQNKELYTKAYQKASQRIKPPTPSKAEKDLEKFKEQALSGFNPDNIAQNTLEKVIDEDWQAYQEVQDYNAKRTTKAPDEKTLKMAKAYQQKEEKQQKQLAEMMRISQEWNNKILAYKQKLEEETKKEYAKILQSYQEPRIDTEEQILAFIKKEKLTPIYESIETADLRIVGGEEFYSKCEPIEETCNAKFQTGCKIIGKKCGVVWNNNSPKKGLGGEYKTKYKELIDKSHFKDEINANLDALSPSSTEKKESNLEPQKAEPTPAPQEQILQPIDILRF</sequence>
<accession>V8CD19</accession>
<dbReference type="RefSeq" id="WP_023926979.1">
    <property type="nucleotide sequence ID" value="NZ_KI669454.1"/>
</dbReference>
<dbReference type="PATRIC" id="fig|1357400.3.peg.431"/>
<feature type="coiled-coil region" evidence="1">
    <location>
        <begin position="412"/>
        <end position="453"/>
    </location>
</feature>
<feature type="region of interest" description="Disordered" evidence="2">
    <location>
        <begin position="566"/>
        <end position="600"/>
    </location>
</feature>
<evidence type="ECO:0000256" key="1">
    <source>
        <dbReference type="SAM" id="Coils"/>
    </source>
</evidence>
<keyword evidence="1" id="KW-0175">Coiled coil</keyword>
<dbReference type="AlphaFoldDB" id="V8CD19"/>
<protein>
    <submittedName>
        <fullName evidence="3">Uncharacterized protein</fullName>
    </submittedName>
</protein>
<evidence type="ECO:0000256" key="2">
    <source>
        <dbReference type="SAM" id="MobiDB-lite"/>
    </source>
</evidence>